<feature type="domain" description="HTH cro/C1-type" evidence="2">
    <location>
        <begin position="4"/>
        <end position="58"/>
    </location>
</feature>
<organism evidence="3 4">
    <name type="scientific">Sulfitobacter sediminis</name>
    <dbReference type="NCBI Taxonomy" id="3234186"/>
    <lineage>
        <taxon>Bacteria</taxon>
        <taxon>Pseudomonadati</taxon>
        <taxon>Pseudomonadota</taxon>
        <taxon>Alphaproteobacteria</taxon>
        <taxon>Rhodobacterales</taxon>
        <taxon>Roseobacteraceae</taxon>
        <taxon>Sulfitobacter</taxon>
    </lineage>
</organism>
<proteinExistence type="predicted"/>
<dbReference type="InterPro" id="IPR010982">
    <property type="entry name" value="Lambda_DNA-bd_dom_sf"/>
</dbReference>
<evidence type="ECO:0000259" key="2">
    <source>
        <dbReference type="PROSITE" id="PS50943"/>
    </source>
</evidence>
<dbReference type="InterPro" id="IPR050807">
    <property type="entry name" value="TransReg_Diox_bact_type"/>
</dbReference>
<name>A0ABV3RM16_9RHOB</name>
<dbReference type="Gene3D" id="1.10.260.40">
    <property type="entry name" value="lambda repressor-like DNA-binding domains"/>
    <property type="match status" value="1"/>
</dbReference>
<comment type="caution">
    <text evidence="3">The sequence shown here is derived from an EMBL/GenBank/DDBJ whole genome shotgun (WGS) entry which is preliminary data.</text>
</comment>
<dbReference type="PROSITE" id="PS50943">
    <property type="entry name" value="HTH_CROC1"/>
    <property type="match status" value="1"/>
</dbReference>
<reference evidence="3 4" key="1">
    <citation type="submission" date="2024-07" db="EMBL/GenBank/DDBJ databases">
        <title>Marimonas sp.nov., isolated from tidal-flat sediment.</title>
        <authorList>
            <person name="Jayan J.N."/>
            <person name="Lee S.S."/>
        </authorList>
    </citation>
    <scope>NUCLEOTIDE SEQUENCE [LARGE SCALE GENOMIC DNA]</scope>
    <source>
        <strain evidence="3 4">MJW-29</strain>
    </source>
</reference>
<dbReference type="SMART" id="SM00530">
    <property type="entry name" value="HTH_XRE"/>
    <property type="match status" value="1"/>
</dbReference>
<dbReference type="PANTHER" id="PTHR46797">
    <property type="entry name" value="HTH-TYPE TRANSCRIPTIONAL REGULATOR"/>
    <property type="match status" value="1"/>
</dbReference>
<dbReference type="PANTHER" id="PTHR46797:SF1">
    <property type="entry name" value="METHYLPHOSPHONATE SYNTHASE"/>
    <property type="match status" value="1"/>
</dbReference>
<keyword evidence="4" id="KW-1185">Reference proteome</keyword>
<evidence type="ECO:0000256" key="1">
    <source>
        <dbReference type="ARBA" id="ARBA00023125"/>
    </source>
</evidence>
<protein>
    <submittedName>
        <fullName evidence="3">Helix-turn-helix domain-containing protein</fullName>
    </submittedName>
</protein>
<dbReference type="Pfam" id="PF01381">
    <property type="entry name" value="HTH_3"/>
    <property type="match status" value="1"/>
</dbReference>
<accession>A0ABV3RM16</accession>
<dbReference type="InterPro" id="IPR001387">
    <property type="entry name" value="Cro/C1-type_HTH"/>
</dbReference>
<sequence>MKNLERIRKERGITQVVLAERSGVKQATISRIEKGVNNPSLAVAERIAEALGVSMVELFGLPELEEQTFLEAFRSATPEQRAAIITLLTSD</sequence>
<dbReference type="CDD" id="cd00093">
    <property type="entry name" value="HTH_XRE"/>
    <property type="match status" value="1"/>
</dbReference>
<gene>
    <name evidence="3" type="ORF">AB2B41_10415</name>
</gene>
<dbReference type="SUPFAM" id="SSF47413">
    <property type="entry name" value="lambda repressor-like DNA-binding domains"/>
    <property type="match status" value="1"/>
</dbReference>
<evidence type="ECO:0000313" key="3">
    <source>
        <dbReference type="EMBL" id="MEW9920020.1"/>
    </source>
</evidence>
<dbReference type="EMBL" id="JBFNXX010000006">
    <property type="protein sequence ID" value="MEW9920020.1"/>
    <property type="molecule type" value="Genomic_DNA"/>
</dbReference>
<dbReference type="Proteomes" id="UP001556098">
    <property type="component" value="Unassembled WGS sequence"/>
</dbReference>
<evidence type="ECO:0000313" key="4">
    <source>
        <dbReference type="Proteomes" id="UP001556098"/>
    </source>
</evidence>
<keyword evidence="1" id="KW-0238">DNA-binding</keyword>
<dbReference type="RefSeq" id="WP_367877720.1">
    <property type="nucleotide sequence ID" value="NZ_JBFNXX010000006.1"/>
</dbReference>